<sequence>MKQKIHIKSAEIKNQELVLFTDEPVHLHSLISTGQMLVDSDHLSFIYIAELDGEYNYVNIPKEVWHVVNNGLKSGYEVYVENQDGRLHLQSFIEEMNYLIENIKGNTNYGEEMVEKVENTFN</sequence>
<dbReference type="EMBL" id="JACWFH010000001">
    <property type="protein sequence ID" value="MBY0095359.1"/>
    <property type="molecule type" value="Genomic_DNA"/>
</dbReference>
<protein>
    <submittedName>
        <fullName evidence="1">Uncharacterized protein</fullName>
    </submittedName>
</protein>
<reference evidence="1 2" key="1">
    <citation type="submission" date="2020-07" db="EMBL/GenBank/DDBJ databases">
        <title>Fungal Genomes of the International Space Station.</title>
        <authorList>
            <person name="Seuylemezian A."/>
            <person name="Singh N.K."/>
            <person name="Wood J."/>
            <person name="Venkateswaran K."/>
        </authorList>
    </citation>
    <scope>NUCLEOTIDE SEQUENCE [LARGE SCALE GENOMIC DNA]</scope>
    <source>
        <strain evidence="1 2">PL-B2</strain>
    </source>
</reference>
<organism evidence="1 2">
    <name type="scientific">Mesobacillus maritimus</name>
    <dbReference type="NCBI Taxonomy" id="1643336"/>
    <lineage>
        <taxon>Bacteria</taxon>
        <taxon>Bacillati</taxon>
        <taxon>Bacillota</taxon>
        <taxon>Bacilli</taxon>
        <taxon>Bacillales</taxon>
        <taxon>Bacillaceae</taxon>
        <taxon>Mesobacillus</taxon>
    </lineage>
</organism>
<dbReference type="InterPro" id="IPR020908">
    <property type="entry name" value="UPF0738"/>
</dbReference>
<keyword evidence="2" id="KW-1185">Reference proteome</keyword>
<dbReference type="RefSeq" id="WP_221870241.1">
    <property type="nucleotide sequence ID" value="NZ_JACWFH010000001.1"/>
</dbReference>
<comment type="caution">
    <text evidence="1">The sequence shown here is derived from an EMBL/GenBank/DDBJ whole genome shotgun (WGS) entry which is preliminary data.</text>
</comment>
<evidence type="ECO:0000313" key="2">
    <source>
        <dbReference type="Proteomes" id="UP000769780"/>
    </source>
</evidence>
<dbReference type="Proteomes" id="UP000769780">
    <property type="component" value="Unassembled WGS sequence"/>
</dbReference>
<proteinExistence type="predicted"/>
<name>A0ABS7JZE5_9BACI</name>
<evidence type="ECO:0000313" key="1">
    <source>
        <dbReference type="EMBL" id="MBY0095359.1"/>
    </source>
</evidence>
<gene>
    <name evidence="1" type="ORF">H0185_00795</name>
</gene>
<dbReference type="Pfam" id="PF19785">
    <property type="entry name" value="UPF0738"/>
    <property type="match status" value="1"/>
</dbReference>
<accession>A0ABS7JZE5</accession>